<proteinExistence type="predicted"/>
<dbReference type="KEGG" id="vdi:Vdis_0207"/>
<protein>
    <submittedName>
        <fullName evidence="1">Uncharacterized protein</fullName>
    </submittedName>
</protein>
<dbReference type="AlphaFoldDB" id="E1QT28"/>
<name>E1QT28_VULDI</name>
<accession>E1QT28</accession>
<reference evidence="1 2" key="1">
    <citation type="journal article" date="2010" name="Stand. Genomic Sci.">
        <title>Complete genome sequence of Vulcanisaeta distributa type strain (IC-017).</title>
        <authorList>
            <person name="Mavromatis K."/>
            <person name="Sikorski J."/>
            <person name="Pabst E."/>
            <person name="Teshima H."/>
            <person name="Lapidus A."/>
            <person name="Lucas S."/>
            <person name="Nolan M."/>
            <person name="Glavina Del Rio T."/>
            <person name="Cheng J.F."/>
            <person name="Bruce D."/>
            <person name="Goodwin L."/>
            <person name="Pitluck S."/>
            <person name="Liolios K."/>
            <person name="Ivanova N."/>
            <person name="Mikhailova N."/>
            <person name="Pati A."/>
            <person name="Chen A."/>
            <person name="Palaniappan K."/>
            <person name="Land M."/>
            <person name="Hauser L."/>
            <person name="Chang Y.J."/>
            <person name="Jeffries C.D."/>
            <person name="Rohde M."/>
            <person name="Spring S."/>
            <person name="Goker M."/>
            <person name="Wirth R."/>
            <person name="Woyke T."/>
            <person name="Bristow J."/>
            <person name="Eisen J.A."/>
            <person name="Markowitz V."/>
            <person name="Hugenholtz P."/>
            <person name="Klenk H.P."/>
            <person name="Kyrpides N.C."/>
        </authorList>
    </citation>
    <scope>NUCLEOTIDE SEQUENCE [LARGE SCALE GENOMIC DNA]</scope>
    <source>
        <strain evidence="2">DSM 14429 / JCM 11212 / NBRC 100878 / IC-017</strain>
    </source>
</reference>
<dbReference type="Proteomes" id="UP000006681">
    <property type="component" value="Chromosome"/>
</dbReference>
<organism evidence="1 2">
    <name type="scientific">Vulcanisaeta distributa (strain DSM 14429 / JCM 11212 / NBRC 100878 / IC-017)</name>
    <dbReference type="NCBI Taxonomy" id="572478"/>
    <lineage>
        <taxon>Archaea</taxon>
        <taxon>Thermoproteota</taxon>
        <taxon>Thermoprotei</taxon>
        <taxon>Thermoproteales</taxon>
        <taxon>Thermoproteaceae</taxon>
        <taxon>Vulcanisaeta</taxon>
    </lineage>
</organism>
<evidence type="ECO:0000313" key="1">
    <source>
        <dbReference type="EMBL" id="ADN49620.1"/>
    </source>
</evidence>
<keyword evidence="2" id="KW-1185">Reference proteome</keyword>
<evidence type="ECO:0000313" key="2">
    <source>
        <dbReference type="Proteomes" id="UP000006681"/>
    </source>
</evidence>
<reference evidence="2" key="2">
    <citation type="journal article" date="2010" name="Stand. Genomic Sci.">
        <title>Complete genome sequence of Vulcanisaeta distributa type strain (IC-017T).</title>
        <authorList>
            <person name="Mavromatis K."/>
            <person name="Sikorski J."/>
            <person name="Pabst E."/>
            <person name="Teshima H."/>
            <person name="Lapidus A."/>
            <person name="Lucas S."/>
            <person name="Nolan M."/>
            <person name="Glavina Del Rio T."/>
            <person name="Cheng J."/>
            <person name="Bruce D."/>
            <person name="Goodwin L."/>
            <person name="Pitluck S."/>
            <person name="Liolios K."/>
            <person name="Ivanova N."/>
            <person name="Mikhailova N."/>
            <person name="Pati A."/>
            <person name="Chen A."/>
            <person name="Palaniappan K."/>
            <person name="Land M."/>
            <person name="Hauser L."/>
            <person name="Chang Y."/>
            <person name="Jeffries C."/>
            <person name="Rohde M."/>
            <person name="Spring S."/>
            <person name="Goker M."/>
            <person name="Wirth R."/>
            <person name="Woyke T."/>
            <person name="Bristow J."/>
            <person name="Eisen J."/>
            <person name="Markowitz V."/>
            <person name="Hugenholtz P."/>
            <person name="Klenk H."/>
            <person name="Kyrpides N."/>
        </authorList>
    </citation>
    <scope>NUCLEOTIDE SEQUENCE [LARGE SCALE GENOMIC DNA]</scope>
    <source>
        <strain evidence="2">DSM 14429 / JCM 11212 / NBRC 100878 / IC-017</strain>
    </source>
</reference>
<gene>
    <name evidence="1" type="ordered locus">Vdis_0207</name>
</gene>
<sequence length="78" mass="9106">MVNKLFSLIEYLVVNMVRFLSGSLYVNLMTTRLEFDTVIKRRKIREGYEIEYIMIPKALRGNKSLAGKEAHVIIEVKD</sequence>
<dbReference type="HOGENOM" id="CLU_2613830_0_0_2"/>
<dbReference type="EMBL" id="CP002100">
    <property type="protein sequence ID" value="ADN49620.1"/>
    <property type="molecule type" value="Genomic_DNA"/>
</dbReference>